<reference evidence="12" key="2">
    <citation type="submission" date="2022-11" db="EMBL/GenBank/DDBJ databases">
        <title>Draft genome sequence of Sellimonas catena strain 12EGH17.</title>
        <authorList>
            <person name="Atsushi H."/>
            <person name="Moriya O."/>
            <person name="Mitsuo S."/>
        </authorList>
    </citation>
    <scope>NUCLEOTIDE SEQUENCE</scope>
    <source>
        <strain evidence="12">12EGH17</strain>
    </source>
</reference>
<dbReference type="Proteomes" id="UP001145145">
    <property type="component" value="Unassembled WGS sequence"/>
</dbReference>
<accession>A0A9W6FCK0</accession>
<dbReference type="InterPro" id="IPR011006">
    <property type="entry name" value="CheY-like_superfamily"/>
</dbReference>
<dbReference type="GO" id="GO:0005829">
    <property type="term" value="C:cytosol"/>
    <property type="evidence" value="ECO:0007669"/>
    <property type="project" value="TreeGrafter"/>
</dbReference>
<dbReference type="GO" id="GO:0000156">
    <property type="term" value="F:phosphorelay response regulator activity"/>
    <property type="evidence" value="ECO:0007669"/>
    <property type="project" value="TreeGrafter"/>
</dbReference>
<evidence type="ECO:0000256" key="2">
    <source>
        <dbReference type="ARBA" id="ARBA00022553"/>
    </source>
</evidence>
<keyword evidence="5 9" id="KW-0238">DNA-binding</keyword>
<dbReference type="PANTHER" id="PTHR48111">
    <property type="entry name" value="REGULATOR OF RPOS"/>
    <property type="match status" value="1"/>
</dbReference>
<dbReference type="PROSITE" id="PS50110">
    <property type="entry name" value="RESPONSE_REGULATORY"/>
    <property type="match status" value="1"/>
</dbReference>
<feature type="domain" description="OmpR/PhoB-type" evidence="11">
    <location>
        <begin position="120"/>
        <end position="217"/>
    </location>
</feature>
<dbReference type="InterPro" id="IPR036388">
    <property type="entry name" value="WH-like_DNA-bd_sf"/>
</dbReference>
<dbReference type="Gene3D" id="6.10.250.690">
    <property type="match status" value="1"/>
</dbReference>
<dbReference type="SMART" id="SM00448">
    <property type="entry name" value="REC"/>
    <property type="match status" value="1"/>
</dbReference>
<feature type="domain" description="Response regulatory" evidence="10">
    <location>
        <begin position="2"/>
        <end position="114"/>
    </location>
</feature>
<evidence type="ECO:0000256" key="3">
    <source>
        <dbReference type="ARBA" id="ARBA00023012"/>
    </source>
</evidence>
<dbReference type="SUPFAM" id="SSF46894">
    <property type="entry name" value="C-terminal effector domain of the bipartite response regulators"/>
    <property type="match status" value="1"/>
</dbReference>
<comment type="function">
    <text evidence="7">May play the central regulatory role in sporulation. It may be an element of the effector pathway responsible for the activation of sporulation genes in response to nutritional stress. Spo0A may act in concert with spo0H (a sigma factor) to control the expression of some genes that are critical to the sporulation process.</text>
</comment>
<organism evidence="12 14">
    <name type="scientific">Sellimonas catena</name>
    <dbReference type="NCBI Taxonomy" id="2994035"/>
    <lineage>
        <taxon>Bacteria</taxon>
        <taxon>Bacillati</taxon>
        <taxon>Bacillota</taxon>
        <taxon>Clostridia</taxon>
        <taxon>Lachnospirales</taxon>
        <taxon>Lachnospiraceae</taxon>
        <taxon>Sellimonas</taxon>
    </lineage>
</organism>
<keyword evidence="3" id="KW-0902">Two-component regulatory system</keyword>
<dbReference type="Pfam" id="PF00486">
    <property type="entry name" value="Trans_reg_C"/>
    <property type="match status" value="1"/>
</dbReference>
<evidence type="ECO:0000256" key="8">
    <source>
        <dbReference type="PROSITE-ProRule" id="PRU00169"/>
    </source>
</evidence>
<reference evidence="12 14" key="5">
    <citation type="journal article" date="2023" name="Int. J. Syst. Evol. Microbiol.">
        <title>Sellimonas catena sp. nov., isolated from human faeces.</title>
        <authorList>
            <person name="Hisatomi A."/>
            <person name="Ohkuma M."/>
            <person name="Sakamoto M."/>
        </authorList>
    </citation>
    <scope>NUCLEOTIDE SEQUENCE [LARGE SCALE GENOMIC DNA]</scope>
    <source>
        <strain evidence="12 14">12EGH17</strain>
        <strain evidence="13">18CBH55</strain>
    </source>
</reference>
<keyword evidence="4" id="KW-0805">Transcription regulation</keyword>
<dbReference type="EMBL" id="BSBO01000016">
    <property type="protein sequence ID" value="GLG04568.1"/>
    <property type="molecule type" value="Genomic_DNA"/>
</dbReference>
<evidence type="ECO:0000256" key="5">
    <source>
        <dbReference type="ARBA" id="ARBA00023125"/>
    </source>
</evidence>
<reference evidence="13" key="4">
    <citation type="submission" date="2022-11" db="EMBL/GenBank/DDBJ databases">
        <title>Draft genome sequence of Sellimonas catena strain 18CBH55.</title>
        <authorList>
            <person name="Atsushi H."/>
            <person name="Moriya O."/>
            <person name="Mitsuo S."/>
        </authorList>
    </citation>
    <scope>NUCLEOTIDE SEQUENCE</scope>
    <source>
        <strain evidence="13">18CBH55</strain>
    </source>
</reference>
<evidence type="ECO:0000313" key="13">
    <source>
        <dbReference type="EMBL" id="GLG88754.1"/>
    </source>
</evidence>
<evidence type="ECO:0000259" key="11">
    <source>
        <dbReference type="PROSITE" id="PS51755"/>
    </source>
</evidence>
<evidence type="ECO:0000259" key="10">
    <source>
        <dbReference type="PROSITE" id="PS50110"/>
    </source>
</evidence>
<keyword evidence="14" id="KW-1185">Reference proteome</keyword>
<proteinExistence type="predicted"/>
<dbReference type="SMART" id="SM00862">
    <property type="entry name" value="Trans_reg_C"/>
    <property type="match status" value="1"/>
</dbReference>
<protein>
    <recommendedName>
        <fullName evidence="1">Stage 0 sporulation protein A homolog</fullName>
    </recommendedName>
</protein>
<evidence type="ECO:0000313" key="14">
    <source>
        <dbReference type="Proteomes" id="UP001145145"/>
    </source>
</evidence>
<keyword evidence="2 8" id="KW-0597">Phosphoprotein</keyword>
<evidence type="ECO:0000256" key="7">
    <source>
        <dbReference type="ARBA" id="ARBA00024867"/>
    </source>
</evidence>
<dbReference type="Pfam" id="PF00072">
    <property type="entry name" value="Response_reg"/>
    <property type="match status" value="1"/>
</dbReference>
<gene>
    <name evidence="12" type="ORF">Selli1_17420</name>
    <name evidence="13" type="ORF">Selli2_01800</name>
</gene>
<dbReference type="CDD" id="cd00383">
    <property type="entry name" value="trans_reg_C"/>
    <property type="match status" value="1"/>
</dbReference>
<keyword evidence="6" id="KW-0804">Transcription</keyword>
<dbReference type="InterPro" id="IPR001789">
    <property type="entry name" value="Sig_transdc_resp-reg_receiver"/>
</dbReference>
<feature type="DNA-binding region" description="OmpR/PhoB-type" evidence="9">
    <location>
        <begin position="120"/>
        <end position="217"/>
    </location>
</feature>
<name>A0A9W6FCK0_9FIRM</name>
<dbReference type="InterPro" id="IPR039420">
    <property type="entry name" value="WalR-like"/>
</dbReference>
<dbReference type="PROSITE" id="PS51755">
    <property type="entry name" value="OMPR_PHOB"/>
    <property type="match status" value="1"/>
</dbReference>
<dbReference type="Gene3D" id="3.40.50.2300">
    <property type="match status" value="1"/>
</dbReference>
<dbReference type="RefSeq" id="WP_087200714.1">
    <property type="nucleotide sequence ID" value="NZ_BSBO01000016.1"/>
</dbReference>
<evidence type="ECO:0000256" key="1">
    <source>
        <dbReference type="ARBA" id="ARBA00018672"/>
    </source>
</evidence>
<evidence type="ECO:0000313" key="12">
    <source>
        <dbReference type="EMBL" id="GLG04568.1"/>
    </source>
</evidence>
<comment type="caution">
    <text evidence="12">The sequence shown here is derived from an EMBL/GenBank/DDBJ whole genome shotgun (WGS) entry which is preliminary data.</text>
</comment>
<dbReference type="Gene3D" id="1.10.10.10">
    <property type="entry name" value="Winged helix-like DNA-binding domain superfamily/Winged helix DNA-binding domain"/>
    <property type="match status" value="1"/>
</dbReference>
<dbReference type="InterPro" id="IPR001867">
    <property type="entry name" value="OmpR/PhoB-type_DNA-bd"/>
</dbReference>
<reference evidence="13" key="3">
    <citation type="submission" date="2022-11" db="EMBL/GenBank/DDBJ databases">
        <title>Draft genome sequence of Sellimonas catena strain 18CBH55.</title>
        <authorList>
            <person name="Hisatomi A."/>
            <person name="Ohkuma M."/>
            <person name="Sakamoto M."/>
        </authorList>
    </citation>
    <scope>NUCLEOTIDE SEQUENCE</scope>
    <source>
        <strain evidence="13">18CBH55</strain>
    </source>
</reference>
<dbReference type="SUPFAM" id="SSF52172">
    <property type="entry name" value="CheY-like"/>
    <property type="match status" value="1"/>
</dbReference>
<sequence length="217" mass="24639">MMIGIIEDDRLLNQALNQYLTDNGYSTVSVHCKKEALDISVEDMDLFVIDIGLPDGNGISLYRELTSERRIPAIFLTARDEEKDMIEAFESGADDYVVKPFSMRVLLKRIEAVLKRHKEGSMLTCGDITLYPEKKKVFSGNEEIILTAKEYHLLTLFMENQGQVLTKENILDRIWGLDGAFIEENTVSVTISRLKKKLGGDRSHIKNVFGLGYRMGE</sequence>
<dbReference type="InterPro" id="IPR016032">
    <property type="entry name" value="Sig_transdc_resp-reg_C-effctor"/>
</dbReference>
<evidence type="ECO:0000256" key="6">
    <source>
        <dbReference type="ARBA" id="ARBA00023163"/>
    </source>
</evidence>
<dbReference type="PANTHER" id="PTHR48111:SF1">
    <property type="entry name" value="TWO-COMPONENT RESPONSE REGULATOR ORR33"/>
    <property type="match status" value="1"/>
</dbReference>
<reference evidence="12" key="1">
    <citation type="submission" date="2022-11" db="EMBL/GenBank/DDBJ databases">
        <title>Draft genome sequence of Sellimonas catena strain 12EGH17.</title>
        <authorList>
            <person name="Hisatomi A."/>
            <person name="Ohkuma M."/>
            <person name="Sakamoto M."/>
        </authorList>
    </citation>
    <scope>NUCLEOTIDE SEQUENCE</scope>
    <source>
        <strain evidence="12">12EGH17</strain>
    </source>
</reference>
<dbReference type="GO" id="GO:0000976">
    <property type="term" value="F:transcription cis-regulatory region binding"/>
    <property type="evidence" value="ECO:0007669"/>
    <property type="project" value="TreeGrafter"/>
</dbReference>
<evidence type="ECO:0000256" key="9">
    <source>
        <dbReference type="PROSITE-ProRule" id="PRU01091"/>
    </source>
</evidence>
<dbReference type="GO" id="GO:0032993">
    <property type="term" value="C:protein-DNA complex"/>
    <property type="evidence" value="ECO:0007669"/>
    <property type="project" value="TreeGrafter"/>
</dbReference>
<dbReference type="AlphaFoldDB" id="A0A9W6FCK0"/>
<dbReference type="GO" id="GO:0006355">
    <property type="term" value="P:regulation of DNA-templated transcription"/>
    <property type="evidence" value="ECO:0007669"/>
    <property type="project" value="InterPro"/>
</dbReference>
<dbReference type="EMBL" id="BSCH01000001">
    <property type="protein sequence ID" value="GLG88754.1"/>
    <property type="molecule type" value="Genomic_DNA"/>
</dbReference>
<feature type="modified residue" description="4-aspartylphosphate" evidence="8">
    <location>
        <position position="50"/>
    </location>
</feature>
<dbReference type="Proteomes" id="UP001145094">
    <property type="component" value="Unassembled WGS sequence"/>
</dbReference>
<evidence type="ECO:0000256" key="4">
    <source>
        <dbReference type="ARBA" id="ARBA00023015"/>
    </source>
</evidence>